<sequence length="149" mass="16082">MAKEIANSISTQSGKGLSVRSLSNMKPGSVWQEKDFITVRNKLVADSPKLEVILIMGMPGLRNSKSTLLKFKFSGTSTKSRLSVFGSGKQLHAIFCSTKEGAADACTRMDQMPKGEISSHNPDTQLKCVGNQSQSGHFELTNGKRISCG</sequence>
<evidence type="ECO:0000313" key="2">
    <source>
        <dbReference type="Proteomes" id="UP000826271"/>
    </source>
</evidence>
<dbReference type="Proteomes" id="UP000826271">
    <property type="component" value="Unassembled WGS sequence"/>
</dbReference>
<keyword evidence="2" id="KW-1185">Reference proteome</keyword>
<gene>
    <name evidence="1" type="ORF">BUALT_Bualt01G0060700</name>
</gene>
<organism evidence="1 2">
    <name type="scientific">Buddleja alternifolia</name>
    <dbReference type="NCBI Taxonomy" id="168488"/>
    <lineage>
        <taxon>Eukaryota</taxon>
        <taxon>Viridiplantae</taxon>
        <taxon>Streptophyta</taxon>
        <taxon>Embryophyta</taxon>
        <taxon>Tracheophyta</taxon>
        <taxon>Spermatophyta</taxon>
        <taxon>Magnoliopsida</taxon>
        <taxon>eudicotyledons</taxon>
        <taxon>Gunneridae</taxon>
        <taxon>Pentapetalae</taxon>
        <taxon>asterids</taxon>
        <taxon>lamiids</taxon>
        <taxon>Lamiales</taxon>
        <taxon>Scrophulariaceae</taxon>
        <taxon>Buddlejeae</taxon>
        <taxon>Buddleja</taxon>
    </lineage>
</organism>
<dbReference type="AlphaFoldDB" id="A0AAV6Y8Y2"/>
<evidence type="ECO:0000313" key="1">
    <source>
        <dbReference type="EMBL" id="KAG8390215.1"/>
    </source>
</evidence>
<proteinExistence type="predicted"/>
<comment type="caution">
    <text evidence="1">The sequence shown here is derived from an EMBL/GenBank/DDBJ whole genome shotgun (WGS) entry which is preliminary data.</text>
</comment>
<accession>A0AAV6Y8Y2</accession>
<dbReference type="EMBL" id="WHWC01000001">
    <property type="protein sequence ID" value="KAG8390215.1"/>
    <property type="molecule type" value="Genomic_DNA"/>
</dbReference>
<reference evidence="1" key="1">
    <citation type="submission" date="2019-10" db="EMBL/GenBank/DDBJ databases">
        <authorList>
            <person name="Zhang R."/>
            <person name="Pan Y."/>
            <person name="Wang J."/>
            <person name="Ma R."/>
            <person name="Yu S."/>
        </authorList>
    </citation>
    <scope>NUCLEOTIDE SEQUENCE</scope>
    <source>
        <strain evidence="1">LA-IB0</strain>
        <tissue evidence="1">Leaf</tissue>
    </source>
</reference>
<protein>
    <submittedName>
        <fullName evidence="1">Uncharacterized protein</fullName>
    </submittedName>
</protein>
<name>A0AAV6Y8Y2_9LAMI</name>